<dbReference type="EMBL" id="FNEB01000001">
    <property type="protein sequence ID" value="SDI05558.1"/>
    <property type="molecule type" value="Genomic_DNA"/>
</dbReference>
<organism evidence="2 3">
    <name type="scientific">Lutimaribacter saemankumensis</name>
    <dbReference type="NCBI Taxonomy" id="490829"/>
    <lineage>
        <taxon>Bacteria</taxon>
        <taxon>Pseudomonadati</taxon>
        <taxon>Pseudomonadota</taxon>
        <taxon>Alphaproteobacteria</taxon>
        <taxon>Rhodobacterales</taxon>
        <taxon>Roseobacteraceae</taxon>
        <taxon>Lutimaribacter</taxon>
    </lineage>
</organism>
<dbReference type="Pfam" id="PF01425">
    <property type="entry name" value="Amidase"/>
    <property type="match status" value="1"/>
</dbReference>
<dbReference type="SUPFAM" id="SSF75304">
    <property type="entry name" value="Amidase signature (AS) enzymes"/>
    <property type="match status" value="1"/>
</dbReference>
<dbReference type="STRING" id="490829.SAMN05421850_101492"/>
<dbReference type="Proteomes" id="UP000199340">
    <property type="component" value="Unassembled WGS sequence"/>
</dbReference>
<protein>
    <submittedName>
        <fullName evidence="2">Amidase</fullName>
    </submittedName>
</protein>
<dbReference type="InterPro" id="IPR000120">
    <property type="entry name" value="Amidase"/>
</dbReference>
<dbReference type="NCBIfam" id="NF005686">
    <property type="entry name" value="PRK07486.1"/>
    <property type="match status" value="1"/>
</dbReference>
<proteinExistence type="predicted"/>
<evidence type="ECO:0000259" key="1">
    <source>
        <dbReference type="Pfam" id="PF01425"/>
    </source>
</evidence>
<dbReference type="PANTHER" id="PTHR11895:SF76">
    <property type="entry name" value="INDOLEACETAMIDE HYDROLASE"/>
    <property type="match status" value="1"/>
</dbReference>
<keyword evidence="3" id="KW-1185">Reference proteome</keyword>
<reference evidence="2 3" key="1">
    <citation type="submission" date="2016-10" db="EMBL/GenBank/DDBJ databases">
        <authorList>
            <person name="de Groot N.N."/>
        </authorList>
    </citation>
    <scope>NUCLEOTIDE SEQUENCE [LARGE SCALE GENOMIC DNA]</scope>
    <source>
        <strain evidence="2 3">DSM 28010</strain>
    </source>
</reference>
<dbReference type="RefSeq" id="WP_090027012.1">
    <property type="nucleotide sequence ID" value="NZ_FNEB01000001.1"/>
</dbReference>
<accession>A0A1G8HFW5</accession>
<dbReference type="AlphaFoldDB" id="A0A1G8HFW5"/>
<dbReference type="PANTHER" id="PTHR11895">
    <property type="entry name" value="TRANSAMIDASE"/>
    <property type="match status" value="1"/>
</dbReference>
<dbReference type="Gene3D" id="3.90.1300.10">
    <property type="entry name" value="Amidase signature (AS) domain"/>
    <property type="match status" value="1"/>
</dbReference>
<evidence type="ECO:0000313" key="3">
    <source>
        <dbReference type="Proteomes" id="UP000199340"/>
    </source>
</evidence>
<dbReference type="InterPro" id="IPR036928">
    <property type="entry name" value="AS_sf"/>
</dbReference>
<dbReference type="InterPro" id="IPR023631">
    <property type="entry name" value="Amidase_dom"/>
</dbReference>
<dbReference type="GO" id="GO:0003824">
    <property type="term" value="F:catalytic activity"/>
    <property type="evidence" value="ECO:0007669"/>
    <property type="project" value="InterPro"/>
</dbReference>
<feature type="domain" description="Amidase" evidence="1">
    <location>
        <begin position="24"/>
        <end position="449"/>
    </location>
</feature>
<sequence>MELTEKTALELSGMLERREISAVELMQATLDRIAAVNPAVNAVVSLGAPDALLDAARAADDSPRKGWLHGIPIAVKDLANVAGFRTSFGSPAMPDTPAKSDDLMVARMRAAGAVFIGKTNTPEFGLGSHTFNPVHGTTRNPYSADRSAGGSSGGAAAALATRMLSVADGSDMMGSLRNPAGWNNVYGMRPSWGRVPGEPLGEMFLHPLATSGPMARNPRDLAALLEVQAGPDPRQPFGLPKENFLDAISAGIKGRRIGWLGDWGGAYEMEPGILDLSEAALRMFEELGAIVEPVAPPIEAAQIWDSWLGLRAFANAGRLDPLYQNPETRARLKPDAIWEIETGRALAATEIQRLSLIRSEWYRRAAALFDSYDALVLPSAQVWPFPADWERPHRINDTGMDTYHRWMEVVVPVSLIGLPCVNLPAGFGANGLPGGVQLFGRHGDDLGLLQLAQAYHEATDWPGNHPPKLS</sequence>
<name>A0A1G8HFW5_9RHOB</name>
<dbReference type="OrthoDB" id="9777859at2"/>
<evidence type="ECO:0000313" key="2">
    <source>
        <dbReference type="EMBL" id="SDI05558.1"/>
    </source>
</evidence>
<gene>
    <name evidence="2" type="ORF">SAMN05421850_101492</name>
</gene>